<dbReference type="Proteomes" id="UP000292082">
    <property type="component" value="Unassembled WGS sequence"/>
</dbReference>
<sequence>MLGTVGRKDVGGRGLYKRHVASVKTQVKEPPKCASQMQTQNTRMTPPKTINATPPSRSSHRDPLPLAISPRSPLHVWHHPVSPSPSSPSQPSVTPSRSLVQFSQALLRCPVRAWPCARSYNTRTRTFVHTVFPQTCPPASLSCRTTCFFQQGIIPVRRKHSCCRRTAIPSIPPYLADRLRSLSLFVAANEALLAFPLPSYTNLRTPVRTCHGNTPCCSCFSLRRLLSNSIPSFFPRVSMQNLKPRVCTPTVSPTCLQITARPV</sequence>
<feature type="compositionally biased region" description="Low complexity" evidence="1">
    <location>
        <begin position="72"/>
        <end position="81"/>
    </location>
</feature>
<accession>A0A4Q9P055</accession>
<dbReference type="EMBL" id="ML145084">
    <property type="protein sequence ID" value="TBU65323.1"/>
    <property type="molecule type" value="Genomic_DNA"/>
</dbReference>
<evidence type="ECO:0000313" key="2">
    <source>
        <dbReference type="EMBL" id="TBU65323.1"/>
    </source>
</evidence>
<evidence type="ECO:0000313" key="3">
    <source>
        <dbReference type="Proteomes" id="UP000292082"/>
    </source>
</evidence>
<organism evidence="2 3">
    <name type="scientific">Dichomitus squalens</name>
    <dbReference type="NCBI Taxonomy" id="114155"/>
    <lineage>
        <taxon>Eukaryota</taxon>
        <taxon>Fungi</taxon>
        <taxon>Dikarya</taxon>
        <taxon>Basidiomycota</taxon>
        <taxon>Agaricomycotina</taxon>
        <taxon>Agaricomycetes</taxon>
        <taxon>Polyporales</taxon>
        <taxon>Polyporaceae</taxon>
        <taxon>Dichomitus</taxon>
    </lineage>
</organism>
<proteinExistence type="predicted"/>
<gene>
    <name evidence="2" type="ORF">BD310DRAFT_3015</name>
</gene>
<dbReference type="AlphaFoldDB" id="A0A4Q9P055"/>
<name>A0A4Q9P055_9APHY</name>
<feature type="region of interest" description="Disordered" evidence="1">
    <location>
        <begin position="21"/>
        <end position="95"/>
    </location>
</feature>
<evidence type="ECO:0000256" key="1">
    <source>
        <dbReference type="SAM" id="MobiDB-lite"/>
    </source>
</evidence>
<protein>
    <submittedName>
        <fullName evidence="2">Uncharacterized protein</fullName>
    </submittedName>
</protein>
<keyword evidence="3" id="KW-1185">Reference proteome</keyword>
<reference evidence="2 3" key="1">
    <citation type="submission" date="2019-01" db="EMBL/GenBank/DDBJ databases">
        <title>Draft genome sequences of three monokaryotic isolates of the white-rot basidiomycete fungus Dichomitus squalens.</title>
        <authorList>
            <consortium name="DOE Joint Genome Institute"/>
            <person name="Lopez S.C."/>
            <person name="Andreopoulos B."/>
            <person name="Pangilinan J."/>
            <person name="Lipzen A."/>
            <person name="Riley R."/>
            <person name="Ahrendt S."/>
            <person name="Ng V."/>
            <person name="Barry K."/>
            <person name="Daum C."/>
            <person name="Grigoriev I.V."/>
            <person name="Hilden K.S."/>
            <person name="Makela M.R."/>
            <person name="de Vries R.P."/>
        </authorList>
    </citation>
    <scope>NUCLEOTIDE SEQUENCE [LARGE SCALE GENOMIC DNA]</scope>
    <source>
        <strain evidence="2 3">CBS 464.89</strain>
    </source>
</reference>
<feature type="compositionally biased region" description="Polar residues" evidence="1">
    <location>
        <begin position="35"/>
        <end position="57"/>
    </location>
</feature>